<protein>
    <recommendedName>
        <fullName evidence="3">DUF1871 family protein</fullName>
    </recommendedName>
</protein>
<comment type="caution">
    <text evidence="1">The sequence shown here is derived from an EMBL/GenBank/DDBJ whole genome shotgun (WGS) entry which is preliminary data.</text>
</comment>
<evidence type="ECO:0008006" key="3">
    <source>
        <dbReference type="Google" id="ProtNLM"/>
    </source>
</evidence>
<dbReference type="OrthoDB" id="3404002at2"/>
<proteinExistence type="predicted"/>
<name>A0A1E5Q2N9_9ACTN</name>
<gene>
    <name evidence="1" type="ORF">BGK67_32225</name>
</gene>
<sequence length="97" mass="10766">MGRCPWNTSTQKDLRRLLNEWDPIGVADDVQDEYDCIIGPLFRSLHGGADQAVIGEFLRQELEVHFGLPSSRPPEAAAARFVDWWAAADPADGADSR</sequence>
<keyword evidence="2" id="KW-1185">Reference proteome</keyword>
<dbReference type="STRING" id="36818.BGK67_32225"/>
<dbReference type="EMBL" id="MEHK01000001">
    <property type="protein sequence ID" value="OEJ36128.1"/>
    <property type="molecule type" value="Genomic_DNA"/>
</dbReference>
<organism evidence="1 2">
    <name type="scientific">Streptomyces subrutilus</name>
    <dbReference type="NCBI Taxonomy" id="36818"/>
    <lineage>
        <taxon>Bacteria</taxon>
        <taxon>Bacillati</taxon>
        <taxon>Actinomycetota</taxon>
        <taxon>Actinomycetes</taxon>
        <taxon>Kitasatosporales</taxon>
        <taxon>Streptomycetaceae</taxon>
        <taxon>Streptomyces</taxon>
    </lineage>
</organism>
<dbReference type="Proteomes" id="UP000095705">
    <property type="component" value="Unassembled WGS sequence"/>
</dbReference>
<dbReference type="AlphaFoldDB" id="A0A1E5Q2N9"/>
<reference evidence="1 2" key="1">
    <citation type="submission" date="2016-08" db="EMBL/GenBank/DDBJ databases">
        <title>The complete genome of Streptomyces subrutilus 10-1-1.</title>
        <authorList>
            <person name="Chen X."/>
        </authorList>
    </citation>
    <scope>NUCLEOTIDE SEQUENCE [LARGE SCALE GENOMIC DNA]</scope>
    <source>
        <strain evidence="1 2">10-1-1</strain>
    </source>
</reference>
<evidence type="ECO:0000313" key="1">
    <source>
        <dbReference type="EMBL" id="OEJ36128.1"/>
    </source>
</evidence>
<evidence type="ECO:0000313" key="2">
    <source>
        <dbReference type="Proteomes" id="UP000095705"/>
    </source>
</evidence>
<accession>A0A1E5Q2N9</accession>